<evidence type="ECO:0000313" key="3">
    <source>
        <dbReference type="EMBL" id="MXQ95064.1"/>
    </source>
</evidence>
<keyword evidence="2" id="KW-0472">Membrane</keyword>
<feature type="region of interest" description="Disordered" evidence="1">
    <location>
        <begin position="18"/>
        <end position="45"/>
    </location>
</feature>
<dbReference type="Proteomes" id="UP000322234">
    <property type="component" value="Unassembled WGS sequence"/>
</dbReference>
<feature type="transmembrane region" description="Helical" evidence="2">
    <location>
        <begin position="175"/>
        <end position="195"/>
    </location>
</feature>
<evidence type="ECO:0000313" key="4">
    <source>
        <dbReference type="Proteomes" id="UP000322234"/>
    </source>
</evidence>
<reference evidence="3" key="1">
    <citation type="submission" date="2019-10" db="EMBL/GenBank/DDBJ databases">
        <title>The sequence and de novo assembly of the wild yak genome.</title>
        <authorList>
            <person name="Liu Y."/>
        </authorList>
    </citation>
    <scope>NUCLEOTIDE SEQUENCE [LARGE SCALE GENOMIC DNA]</scope>
    <source>
        <strain evidence="3">WY2019</strain>
    </source>
</reference>
<sequence length="204" mass="22364">MFSSLEEAEKQDVRLCQSCSPMSTTPNSVASPQKPTLSVGGRRGVSPVASTRKVYEKKLVQLLVSTPCAPPKKNGPGELNRAQDNDDSEEFNATIILKRNITPSSEKSKGPKNRCKTSTSKPKAVEIFCSDSKRTEGRRCAARTSNIRCKALRNLKEKACCRVNRRAGDSDLETFPMGLTLAVFGILVIVIFVYITMESKSLFG</sequence>
<evidence type="ECO:0000256" key="1">
    <source>
        <dbReference type="SAM" id="MobiDB-lite"/>
    </source>
</evidence>
<keyword evidence="2" id="KW-0812">Transmembrane</keyword>
<accession>A0A6B0S3Y0</accession>
<comment type="caution">
    <text evidence="3">The sequence shown here is derived from an EMBL/GenBank/DDBJ whole genome shotgun (WGS) entry which is preliminary data.</text>
</comment>
<protein>
    <submittedName>
        <fullName evidence="3">Uncharacterized protein</fullName>
    </submittedName>
</protein>
<dbReference type="EMBL" id="VBQZ03000126">
    <property type="protein sequence ID" value="MXQ95064.1"/>
    <property type="molecule type" value="Genomic_DNA"/>
</dbReference>
<keyword evidence="2" id="KW-1133">Transmembrane helix</keyword>
<dbReference type="AlphaFoldDB" id="A0A6B0S3Y0"/>
<proteinExistence type="predicted"/>
<name>A0A6B0S3Y0_9CETA</name>
<gene>
    <name evidence="3" type="ORF">E5288_WYG010438</name>
</gene>
<keyword evidence="4" id="KW-1185">Reference proteome</keyword>
<feature type="region of interest" description="Disordered" evidence="1">
    <location>
        <begin position="66"/>
        <end position="86"/>
    </location>
</feature>
<feature type="compositionally biased region" description="Polar residues" evidence="1">
    <location>
        <begin position="18"/>
        <end position="36"/>
    </location>
</feature>
<organism evidence="3 4">
    <name type="scientific">Bos mutus</name>
    <name type="common">wild yak</name>
    <dbReference type="NCBI Taxonomy" id="72004"/>
    <lineage>
        <taxon>Eukaryota</taxon>
        <taxon>Metazoa</taxon>
        <taxon>Chordata</taxon>
        <taxon>Craniata</taxon>
        <taxon>Vertebrata</taxon>
        <taxon>Euteleostomi</taxon>
        <taxon>Mammalia</taxon>
        <taxon>Eutheria</taxon>
        <taxon>Laurasiatheria</taxon>
        <taxon>Artiodactyla</taxon>
        <taxon>Ruminantia</taxon>
        <taxon>Pecora</taxon>
        <taxon>Bovidae</taxon>
        <taxon>Bovinae</taxon>
        <taxon>Bos</taxon>
    </lineage>
</organism>
<evidence type="ECO:0000256" key="2">
    <source>
        <dbReference type="SAM" id="Phobius"/>
    </source>
</evidence>